<dbReference type="PANTHER" id="PTHR44167:SF18">
    <property type="entry name" value="PROTEIN KINASE DOMAIN-CONTAINING PROTEIN"/>
    <property type="match status" value="1"/>
</dbReference>
<dbReference type="Gene3D" id="1.10.510.10">
    <property type="entry name" value="Transferase(Phosphotransferase) domain 1"/>
    <property type="match status" value="1"/>
</dbReference>
<gene>
    <name evidence="2" type="ORF">BJX68DRAFT_227531</name>
</gene>
<dbReference type="SMART" id="SM00220">
    <property type="entry name" value="S_TKc"/>
    <property type="match status" value="1"/>
</dbReference>
<dbReference type="RefSeq" id="XP_070903902.1">
    <property type="nucleotide sequence ID" value="XM_071038688.1"/>
</dbReference>
<dbReference type="InterPro" id="IPR000719">
    <property type="entry name" value="Prot_kinase_dom"/>
</dbReference>
<protein>
    <submittedName>
        <fullName evidence="2">Kinase-like domain-containing protein</fullName>
    </submittedName>
</protein>
<dbReference type="PROSITE" id="PS50011">
    <property type="entry name" value="PROTEIN_KINASE_DOM"/>
    <property type="match status" value="1"/>
</dbReference>
<proteinExistence type="predicted"/>
<feature type="domain" description="Protein kinase" evidence="1">
    <location>
        <begin position="26"/>
        <end position="340"/>
    </location>
</feature>
<comment type="caution">
    <text evidence="2">The sequence shown here is derived from an EMBL/GenBank/DDBJ whole genome shotgun (WGS) entry which is preliminary data.</text>
</comment>
<dbReference type="PANTHER" id="PTHR44167">
    <property type="entry name" value="OVARIAN-SPECIFIC SERINE/THREONINE-PROTEIN KINASE LOK-RELATED"/>
    <property type="match status" value="1"/>
</dbReference>
<evidence type="ECO:0000313" key="2">
    <source>
        <dbReference type="EMBL" id="KAL2858938.1"/>
    </source>
</evidence>
<dbReference type="InterPro" id="IPR011009">
    <property type="entry name" value="Kinase-like_dom_sf"/>
</dbReference>
<reference evidence="2 3" key="1">
    <citation type="submission" date="2024-07" db="EMBL/GenBank/DDBJ databases">
        <title>Section-level genome sequencing and comparative genomics of Aspergillus sections Usti and Cavernicolus.</title>
        <authorList>
            <consortium name="Lawrence Berkeley National Laboratory"/>
            <person name="Nybo J.L."/>
            <person name="Vesth T.C."/>
            <person name="Theobald S."/>
            <person name="Frisvad J.C."/>
            <person name="Larsen T.O."/>
            <person name="Kjaerboelling I."/>
            <person name="Rothschild-Mancinelli K."/>
            <person name="Lyhne E.K."/>
            <person name="Kogle M.E."/>
            <person name="Barry K."/>
            <person name="Clum A."/>
            <person name="Na H."/>
            <person name="Ledsgaard L."/>
            <person name="Lin J."/>
            <person name="Lipzen A."/>
            <person name="Kuo A."/>
            <person name="Riley R."/>
            <person name="Mondo S."/>
            <person name="LaButti K."/>
            <person name="Haridas S."/>
            <person name="Pangalinan J."/>
            <person name="Salamov A.A."/>
            <person name="Simmons B.A."/>
            <person name="Magnuson J.K."/>
            <person name="Chen J."/>
            <person name="Drula E."/>
            <person name="Henrissat B."/>
            <person name="Wiebenga A."/>
            <person name="Lubbers R.J."/>
            <person name="Gomes A.C."/>
            <person name="Macurrencykelacurrency M.R."/>
            <person name="Stajich J."/>
            <person name="Grigoriev I.V."/>
            <person name="Mortensen U.H."/>
            <person name="De vries R.P."/>
            <person name="Baker S.E."/>
            <person name="Andersen M.R."/>
        </authorList>
    </citation>
    <scope>NUCLEOTIDE SEQUENCE [LARGE SCALE GENOMIC DNA]</scope>
    <source>
        <strain evidence="2 3">CBS 756.74</strain>
    </source>
</reference>
<dbReference type="Pfam" id="PF00069">
    <property type="entry name" value="Pkinase"/>
    <property type="match status" value="1"/>
</dbReference>
<accession>A0ABR4L362</accession>
<name>A0ABR4L362_9EURO</name>
<organism evidence="2 3">
    <name type="scientific">Aspergillus pseudodeflectus</name>
    <dbReference type="NCBI Taxonomy" id="176178"/>
    <lineage>
        <taxon>Eukaryota</taxon>
        <taxon>Fungi</taxon>
        <taxon>Dikarya</taxon>
        <taxon>Ascomycota</taxon>
        <taxon>Pezizomycotina</taxon>
        <taxon>Eurotiomycetes</taxon>
        <taxon>Eurotiomycetidae</taxon>
        <taxon>Eurotiales</taxon>
        <taxon>Aspergillaceae</taxon>
        <taxon>Aspergillus</taxon>
        <taxon>Aspergillus subgen. Nidulantes</taxon>
    </lineage>
</organism>
<sequence>MLACAARVPRASPLGRGISVRYASGWRLEPELRSESGGVIYKLDESSVDEYGVHPPVYVSSADGKKYHVQVIAHKEDFENYLSLQTRVALSPYVRIATDTIPEHQAFVYPSPGPLNLGRAKPRLFYSARRRVLRDALRGLADLHDRGIVHDNLVPRAILYEDTETPNKKGKVEMSLGSVALAPDEKWVTGPGPNFNEPHRSPEAWCGARRNQASDVFAFGTLIIYAMAVNAARKLPFDVDPSGKLLFEDRWRRTILRQIAMCADKKAFEGFRAHIGSKSPFQKQLSRMKEAFREEYQRAPITAGDRLALQPDAADLVAQMMNLDPARRITARKALQHEYFSPKRWNSNWIGAPTPQ</sequence>
<dbReference type="GeneID" id="98153852"/>
<keyword evidence="3" id="KW-1185">Reference proteome</keyword>
<dbReference type="Proteomes" id="UP001610444">
    <property type="component" value="Unassembled WGS sequence"/>
</dbReference>
<dbReference type="EMBL" id="JBFXLR010000004">
    <property type="protein sequence ID" value="KAL2858938.1"/>
    <property type="molecule type" value="Genomic_DNA"/>
</dbReference>
<dbReference type="SUPFAM" id="SSF56112">
    <property type="entry name" value="Protein kinase-like (PK-like)"/>
    <property type="match status" value="1"/>
</dbReference>
<evidence type="ECO:0000313" key="3">
    <source>
        <dbReference type="Proteomes" id="UP001610444"/>
    </source>
</evidence>
<evidence type="ECO:0000259" key="1">
    <source>
        <dbReference type="PROSITE" id="PS50011"/>
    </source>
</evidence>